<dbReference type="EMBL" id="JBGBPQ010000032">
    <property type="protein sequence ID" value="KAL1495529.1"/>
    <property type="molecule type" value="Genomic_DNA"/>
</dbReference>
<dbReference type="Pfam" id="PF09353">
    <property type="entry name" value="DUF1995"/>
    <property type="match status" value="1"/>
</dbReference>
<dbReference type="AlphaFoldDB" id="A0AB34ID69"/>
<comment type="caution">
    <text evidence="2">The sequence shown here is derived from an EMBL/GenBank/DDBJ whole genome shotgun (WGS) entry which is preliminary data.</text>
</comment>
<proteinExistence type="predicted"/>
<evidence type="ECO:0000313" key="2">
    <source>
        <dbReference type="EMBL" id="KAL1495529.1"/>
    </source>
</evidence>
<evidence type="ECO:0000259" key="1">
    <source>
        <dbReference type="Pfam" id="PF09353"/>
    </source>
</evidence>
<reference evidence="2 3" key="1">
    <citation type="journal article" date="2024" name="Science">
        <title>Giant polyketide synthase enzymes in the biosynthesis of giant marine polyether toxins.</title>
        <authorList>
            <person name="Fallon T.R."/>
            <person name="Shende V.V."/>
            <person name="Wierzbicki I.H."/>
            <person name="Pendleton A.L."/>
            <person name="Watervoot N.F."/>
            <person name="Auber R.P."/>
            <person name="Gonzalez D.J."/>
            <person name="Wisecaver J.H."/>
            <person name="Moore B.S."/>
        </authorList>
    </citation>
    <scope>NUCLEOTIDE SEQUENCE [LARGE SCALE GENOMIC DNA]</scope>
    <source>
        <strain evidence="2 3">12B1</strain>
    </source>
</reference>
<keyword evidence="3" id="KW-1185">Reference proteome</keyword>
<feature type="domain" description="DUF1995" evidence="1">
    <location>
        <begin position="46"/>
        <end position="269"/>
    </location>
</feature>
<name>A0AB34ID69_PRYPA</name>
<protein>
    <recommendedName>
        <fullName evidence="1">DUF1995 domain-containing protein</fullName>
    </recommendedName>
</protein>
<accession>A0AB34ID69</accession>
<organism evidence="2 3">
    <name type="scientific">Prymnesium parvum</name>
    <name type="common">Toxic golden alga</name>
    <dbReference type="NCBI Taxonomy" id="97485"/>
    <lineage>
        <taxon>Eukaryota</taxon>
        <taxon>Haptista</taxon>
        <taxon>Haptophyta</taxon>
        <taxon>Prymnesiophyceae</taxon>
        <taxon>Prymnesiales</taxon>
        <taxon>Prymnesiaceae</taxon>
        <taxon>Prymnesium</taxon>
    </lineage>
</organism>
<evidence type="ECO:0000313" key="3">
    <source>
        <dbReference type="Proteomes" id="UP001515480"/>
    </source>
</evidence>
<sequence length="306" mass="32898">MASALVLLAAIRAPTLPEARACLLQSRSVVSHVRMQTTTAPPATFPANPKELATQLSLAVQASLAEKHRKLEVRLPTGLCFGLFGPAGEQMIGTPDAMIPEETQQRGERELAFLMAEIFQSYESACAVVFPDAKSAALAERDFTRRKLQPRIVSSLRELSGRPKAGFGSKAKGAAVPPKIIILVRPQAKDVRSVTLPEEGVILLLNPAKDSSKQGFEPIYTMIDNPHPDWKGGILFRSFPSSWALGVAGKRGPVIHGRQDTRPTLDEIDVGFERVKSDKSLLSQAGGFLSQSGAAAGLERRGASPD</sequence>
<gene>
    <name evidence="2" type="ORF">AB1Y20_016893</name>
</gene>
<dbReference type="Proteomes" id="UP001515480">
    <property type="component" value="Unassembled WGS sequence"/>
</dbReference>
<dbReference type="InterPro" id="IPR018962">
    <property type="entry name" value="DUF1995"/>
</dbReference>